<dbReference type="Proteomes" id="UP000190774">
    <property type="component" value="Unassembled WGS sequence"/>
</dbReference>
<keyword evidence="6 7" id="KW-0676">Redox-active center</keyword>
<reference evidence="11" key="1">
    <citation type="submission" date="2017-02" db="EMBL/GenBank/DDBJ databases">
        <authorList>
            <person name="Varghese N."/>
            <person name="Submissions S."/>
        </authorList>
    </citation>
    <scope>NUCLEOTIDE SEQUENCE [LARGE SCALE GENOMIC DNA]</scope>
    <source>
        <strain evidence="11">ATCC 700200</strain>
    </source>
</reference>
<evidence type="ECO:0000256" key="3">
    <source>
        <dbReference type="ARBA" id="ARBA00022827"/>
    </source>
</evidence>
<dbReference type="EMBL" id="FUYE01000008">
    <property type="protein sequence ID" value="SKA98145.1"/>
    <property type="molecule type" value="Genomic_DNA"/>
</dbReference>
<organism evidence="10 11">
    <name type="scientific">Prosthecobacter debontii</name>
    <dbReference type="NCBI Taxonomy" id="48467"/>
    <lineage>
        <taxon>Bacteria</taxon>
        <taxon>Pseudomonadati</taxon>
        <taxon>Verrucomicrobiota</taxon>
        <taxon>Verrucomicrobiia</taxon>
        <taxon>Verrucomicrobiales</taxon>
        <taxon>Verrucomicrobiaceae</taxon>
        <taxon>Prosthecobacter</taxon>
    </lineage>
</organism>
<dbReference type="InterPro" id="IPR050097">
    <property type="entry name" value="Ferredoxin-NADP_redctase_2"/>
</dbReference>
<dbReference type="GO" id="GO:0005737">
    <property type="term" value="C:cytoplasm"/>
    <property type="evidence" value="ECO:0007669"/>
    <property type="project" value="InterPro"/>
</dbReference>
<dbReference type="GO" id="GO:0004791">
    <property type="term" value="F:thioredoxin-disulfide reductase (NADPH) activity"/>
    <property type="evidence" value="ECO:0007669"/>
    <property type="project" value="UniProtKB-UniRule"/>
</dbReference>
<dbReference type="NCBIfam" id="TIGR01292">
    <property type="entry name" value="TRX_reduct"/>
    <property type="match status" value="1"/>
</dbReference>
<dbReference type="PROSITE" id="PS00573">
    <property type="entry name" value="PYRIDINE_REDOX_2"/>
    <property type="match status" value="1"/>
</dbReference>
<evidence type="ECO:0000256" key="2">
    <source>
        <dbReference type="ARBA" id="ARBA00022630"/>
    </source>
</evidence>
<gene>
    <name evidence="10" type="ORF">SAMN02745166_02691</name>
</gene>
<sequence>MENVIIIGTGCAGYTAAIYTGRANLNPLILSGNQPGGQLTTTTEVENFPGFPNGIMGPELMMNMQSQAEKFGARIEYTLVTSVAKTPEGHFNITSEDGTVRQAKAVIIATGASPKHLGLPNEKGLIGHGLTSCATCDGAFYRNVPVCVIGGGDSATEEASFLTKFASKVYLIHRRDSLRASKIMADRALANPKIEPVWNSTVAEYLTDDKGEMRAVTLENLVTGEKSELEVKCVFVAIGHVPNAAFLGDLVDTDENGYILQKGRTTETKTEGLFAAGDVSDHVYRQAITAAGQGCAAALEAERYLANIGVH</sequence>
<evidence type="ECO:0000259" key="9">
    <source>
        <dbReference type="Pfam" id="PF07992"/>
    </source>
</evidence>
<evidence type="ECO:0000256" key="1">
    <source>
        <dbReference type="ARBA" id="ARBA00009333"/>
    </source>
</evidence>
<evidence type="ECO:0000256" key="6">
    <source>
        <dbReference type="ARBA" id="ARBA00023284"/>
    </source>
</evidence>
<accession>A0A1T4YA46</accession>
<evidence type="ECO:0000256" key="8">
    <source>
        <dbReference type="RuleBase" id="RU003881"/>
    </source>
</evidence>
<comment type="cofactor">
    <cofactor evidence="8">
        <name>FAD</name>
        <dbReference type="ChEBI" id="CHEBI:57692"/>
    </cofactor>
    <text evidence="8">Binds 1 FAD per subunit.</text>
</comment>
<evidence type="ECO:0000313" key="10">
    <source>
        <dbReference type="EMBL" id="SKA98145.1"/>
    </source>
</evidence>
<protein>
    <recommendedName>
        <fullName evidence="7">Thioredoxin reductase</fullName>
        <ecNumber evidence="7">1.8.1.9</ecNumber>
    </recommendedName>
</protein>
<dbReference type="InterPro" id="IPR036188">
    <property type="entry name" value="FAD/NAD-bd_sf"/>
</dbReference>
<evidence type="ECO:0000313" key="11">
    <source>
        <dbReference type="Proteomes" id="UP000190774"/>
    </source>
</evidence>
<dbReference type="PANTHER" id="PTHR48105">
    <property type="entry name" value="THIOREDOXIN REDUCTASE 1-RELATED-RELATED"/>
    <property type="match status" value="1"/>
</dbReference>
<keyword evidence="5" id="KW-1015">Disulfide bond</keyword>
<dbReference type="PRINTS" id="PR00469">
    <property type="entry name" value="PNDRDTASEII"/>
</dbReference>
<feature type="domain" description="FAD/NAD(P)-binding" evidence="9">
    <location>
        <begin position="3"/>
        <end position="294"/>
    </location>
</feature>
<proteinExistence type="inferred from homology"/>
<dbReference type="OrthoDB" id="9806179at2"/>
<evidence type="ECO:0000256" key="4">
    <source>
        <dbReference type="ARBA" id="ARBA00023002"/>
    </source>
</evidence>
<dbReference type="InterPro" id="IPR005982">
    <property type="entry name" value="Thioredox_Rdtase"/>
</dbReference>
<comment type="similarity">
    <text evidence="1 7">Belongs to the class-II pyridine nucleotide-disulfide oxidoreductase family.</text>
</comment>
<dbReference type="InterPro" id="IPR008255">
    <property type="entry name" value="Pyr_nucl-diS_OxRdtase_2_AS"/>
</dbReference>
<dbReference type="Gene3D" id="3.50.50.60">
    <property type="entry name" value="FAD/NAD(P)-binding domain"/>
    <property type="match status" value="2"/>
</dbReference>
<keyword evidence="2 7" id="KW-0285">Flavoprotein</keyword>
<dbReference type="GO" id="GO:0019430">
    <property type="term" value="P:removal of superoxide radicals"/>
    <property type="evidence" value="ECO:0007669"/>
    <property type="project" value="UniProtKB-UniRule"/>
</dbReference>
<dbReference type="PRINTS" id="PR00368">
    <property type="entry name" value="FADPNR"/>
</dbReference>
<evidence type="ECO:0000256" key="5">
    <source>
        <dbReference type="ARBA" id="ARBA00023157"/>
    </source>
</evidence>
<comment type="subunit">
    <text evidence="7">Homodimer.</text>
</comment>
<dbReference type="STRING" id="48467.SAMN02745166_02691"/>
<comment type="catalytic activity">
    <reaction evidence="7">
        <text>[thioredoxin]-dithiol + NADP(+) = [thioredoxin]-disulfide + NADPH + H(+)</text>
        <dbReference type="Rhea" id="RHEA:20345"/>
        <dbReference type="Rhea" id="RHEA-COMP:10698"/>
        <dbReference type="Rhea" id="RHEA-COMP:10700"/>
        <dbReference type="ChEBI" id="CHEBI:15378"/>
        <dbReference type="ChEBI" id="CHEBI:29950"/>
        <dbReference type="ChEBI" id="CHEBI:50058"/>
        <dbReference type="ChEBI" id="CHEBI:57783"/>
        <dbReference type="ChEBI" id="CHEBI:58349"/>
        <dbReference type="EC" id="1.8.1.9"/>
    </reaction>
</comment>
<dbReference type="InterPro" id="IPR023753">
    <property type="entry name" value="FAD/NAD-binding_dom"/>
</dbReference>
<evidence type="ECO:0000256" key="7">
    <source>
        <dbReference type="RuleBase" id="RU003880"/>
    </source>
</evidence>
<dbReference type="Pfam" id="PF07992">
    <property type="entry name" value="Pyr_redox_2"/>
    <property type="match status" value="1"/>
</dbReference>
<name>A0A1T4YA46_9BACT</name>
<dbReference type="EC" id="1.8.1.9" evidence="7"/>
<dbReference type="AlphaFoldDB" id="A0A1T4YA46"/>
<keyword evidence="3 7" id="KW-0274">FAD</keyword>
<dbReference type="RefSeq" id="WP_078813879.1">
    <property type="nucleotide sequence ID" value="NZ_FUYE01000008.1"/>
</dbReference>
<keyword evidence="8" id="KW-0521">NADP</keyword>
<dbReference type="SUPFAM" id="SSF51905">
    <property type="entry name" value="FAD/NAD(P)-binding domain"/>
    <property type="match status" value="1"/>
</dbReference>
<keyword evidence="11" id="KW-1185">Reference proteome</keyword>
<keyword evidence="4 7" id="KW-0560">Oxidoreductase</keyword>